<dbReference type="InterPro" id="IPR036388">
    <property type="entry name" value="WH-like_DNA-bd_sf"/>
</dbReference>
<dbReference type="SUPFAM" id="SSF46785">
    <property type="entry name" value="Winged helix' DNA-binding domain"/>
    <property type="match status" value="1"/>
</dbReference>
<dbReference type="PANTHER" id="PTHR33164:SF43">
    <property type="entry name" value="HTH-TYPE TRANSCRIPTIONAL REPRESSOR YETL"/>
    <property type="match status" value="1"/>
</dbReference>
<organism evidence="2 3">
    <name type="scientific">Streptomyces pactum</name>
    <dbReference type="NCBI Taxonomy" id="68249"/>
    <lineage>
        <taxon>Bacteria</taxon>
        <taxon>Bacillati</taxon>
        <taxon>Actinomycetota</taxon>
        <taxon>Actinomycetes</taxon>
        <taxon>Kitasatosporales</taxon>
        <taxon>Streptomycetaceae</taxon>
        <taxon>Streptomyces</taxon>
    </lineage>
</organism>
<dbReference type="InterPro" id="IPR039422">
    <property type="entry name" value="MarR/SlyA-like"/>
</dbReference>
<dbReference type="RefSeq" id="WP_197987414.1">
    <property type="nucleotide sequence ID" value="NZ_JACYXC010000001.1"/>
</dbReference>
<dbReference type="EMBL" id="JACYXC010000001">
    <property type="protein sequence ID" value="MBH5333622.1"/>
    <property type="molecule type" value="Genomic_DNA"/>
</dbReference>
<feature type="domain" description="HTH marR-type" evidence="1">
    <location>
        <begin position="10"/>
        <end position="142"/>
    </location>
</feature>
<dbReference type="InterPro" id="IPR000835">
    <property type="entry name" value="HTH_MarR-typ"/>
</dbReference>
<proteinExistence type="predicted"/>
<evidence type="ECO:0000259" key="1">
    <source>
        <dbReference type="PROSITE" id="PS50995"/>
    </source>
</evidence>
<dbReference type="PRINTS" id="PR00598">
    <property type="entry name" value="HTHMARR"/>
</dbReference>
<dbReference type="SMART" id="SM00347">
    <property type="entry name" value="HTH_MARR"/>
    <property type="match status" value="1"/>
</dbReference>
<dbReference type="Proteomes" id="UP000807371">
    <property type="component" value="Unassembled WGS sequence"/>
</dbReference>
<reference evidence="2 3" key="1">
    <citation type="submission" date="2020-09" db="EMBL/GenBank/DDBJ databases">
        <title>Biosynthesis of the nuclear factor of activated T cells inhibitor NFAT-133 and its congeners in Streptomyces pactum.</title>
        <authorList>
            <person name="Zhou W."/>
            <person name="Posri P."/>
            <person name="Abugrain M.E."/>
            <person name="Weisberg A.J."/>
            <person name="Chang J.H."/>
            <person name="Mahmud T."/>
        </authorList>
    </citation>
    <scope>NUCLEOTIDE SEQUENCE [LARGE SCALE GENOMIC DNA]</scope>
    <source>
        <strain evidence="2 3">ATCC 27456</strain>
    </source>
</reference>
<evidence type="ECO:0000313" key="3">
    <source>
        <dbReference type="Proteomes" id="UP000807371"/>
    </source>
</evidence>
<dbReference type="InterPro" id="IPR036390">
    <property type="entry name" value="WH_DNA-bd_sf"/>
</dbReference>
<dbReference type="PANTHER" id="PTHR33164">
    <property type="entry name" value="TRANSCRIPTIONAL REGULATOR, MARR FAMILY"/>
    <property type="match status" value="1"/>
</dbReference>
<gene>
    <name evidence="2" type="ORF">IHE55_01880</name>
</gene>
<evidence type="ECO:0000313" key="2">
    <source>
        <dbReference type="EMBL" id="MBH5333622.1"/>
    </source>
</evidence>
<comment type="caution">
    <text evidence="2">The sequence shown here is derived from an EMBL/GenBank/DDBJ whole genome shotgun (WGS) entry which is preliminary data.</text>
</comment>
<sequence>MNAAAGNTSRPDLAAMVVPLGRALMAAEQPVLDAHGLTMWAYAVLSHLDEAPLRTQAALAEAIHADKTRIIPVLDDLESRGLLTRRPDPQDRRVRLLSLTPEGRRLRDTVRAAVQEGEERLLGQVPPADREAFLRTLRTLYEASRGRPAR</sequence>
<name>A0ABS0NEJ5_9ACTN</name>
<dbReference type="Pfam" id="PF12802">
    <property type="entry name" value="MarR_2"/>
    <property type="match status" value="1"/>
</dbReference>
<dbReference type="Gene3D" id="1.10.10.10">
    <property type="entry name" value="Winged helix-like DNA-binding domain superfamily/Winged helix DNA-binding domain"/>
    <property type="match status" value="1"/>
</dbReference>
<accession>A0ABS0NEJ5</accession>
<dbReference type="PROSITE" id="PS50995">
    <property type="entry name" value="HTH_MARR_2"/>
    <property type="match status" value="1"/>
</dbReference>
<keyword evidence="3" id="KW-1185">Reference proteome</keyword>
<protein>
    <submittedName>
        <fullName evidence="2">MarR family transcriptional regulator</fullName>
    </submittedName>
</protein>